<dbReference type="PANTHER" id="PTHR43135:SF3">
    <property type="entry name" value="ALPHA-D-RIBOSE 1-METHYLPHOSPHONATE 5-TRIPHOSPHATE DIPHOSPHATASE"/>
    <property type="match status" value="1"/>
</dbReference>
<dbReference type="InterPro" id="IPR051781">
    <property type="entry name" value="Metallo-dep_Hydrolase"/>
</dbReference>
<feature type="compositionally biased region" description="Polar residues" evidence="1">
    <location>
        <begin position="10"/>
        <end position="20"/>
    </location>
</feature>
<sequence length="475" mass="52316">MTRLHEYSETPPSSSASNHYDSARKDTLKILSGKLFDPYSLQFLPSQTITVSKSSGLILSVEDTKENDLNPSDIALKHTINLRHLTILPGFVDAHVHFFLHSYGETAWDDQNTKESIVERTVRATVHARKTLMVGFTTVRDLGTEGAEDADISLRKCLSGPNALIPGPRYFCANRAIVCTGSYGPRSSLHLNQDGKEGVTGAEVADGVDGCIRATRRQIGAGADWIKIYANYRFRSRMQDVSPRVAGFSQPTFNSLELETMIHTAHSLGVKVASHANSTEAITKLLELGVDSIEHGVAFTPHPDSLLRLFCSKPNTIWVPTLAVYYSEMQRDSGKDPRINQIWKMASETFQRALAMGMENIACGGDTGAFSHGENALEMKLMVRLGANWKKVLKWGTLGGWECLRPMHWETLAVGDDGVPLGDNDCRFGCIKPGWAADIVGVAGNFEKDFEGTVDNVQFVMKSGRVYKMDGRETV</sequence>
<dbReference type="PANTHER" id="PTHR43135">
    <property type="entry name" value="ALPHA-D-RIBOSE 1-METHYLPHOSPHONATE 5-TRIPHOSPHATE DIPHOSPHATASE"/>
    <property type="match status" value="1"/>
</dbReference>
<evidence type="ECO:0000259" key="2">
    <source>
        <dbReference type="Pfam" id="PF01979"/>
    </source>
</evidence>
<proteinExistence type="predicted"/>
<dbReference type="GO" id="GO:0016810">
    <property type="term" value="F:hydrolase activity, acting on carbon-nitrogen (but not peptide) bonds"/>
    <property type="evidence" value="ECO:0007669"/>
    <property type="project" value="InterPro"/>
</dbReference>
<dbReference type="EMBL" id="ML769533">
    <property type="protein sequence ID" value="KAE9395325.1"/>
    <property type="molecule type" value="Genomic_DNA"/>
</dbReference>
<dbReference type="InterPro" id="IPR032466">
    <property type="entry name" value="Metal_Hydrolase"/>
</dbReference>
<accession>A0A6A4HE40</accession>
<evidence type="ECO:0000256" key="1">
    <source>
        <dbReference type="SAM" id="MobiDB-lite"/>
    </source>
</evidence>
<dbReference type="SUPFAM" id="SSF51556">
    <property type="entry name" value="Metallo-dependent hydrolases"/>
    <property type="match status" value="1"/>
</dbReference>
<feature type="region of interest" description="Disordered" evidence="1">
    <location>
        <begin position="1"/>
        <end position="21"/>
    </location>
</feature>
<keyword evidence="4" id="KW-1185">Reference proteome</keyword>
<protein>
    <recommendedName>
        <fullName evidence="2">Amidohydrolase-related domain-containing protein</fullName>
    </recommendedName>
</protein>
<dbReference type="Pfam" id="PF01979">
    <property type="entry name" value="Amidohydro_1"/>
    <property type="match status" value="1"/>
</dbReference>
<evidence type="ECO:0000313" key="3">
    <source>
        <dbReference type="EMBL" id="KAE9395325.1"/>
    </source>
</evidence>
<dbReference type="Gene3D" id="3.20.20.140">
    <property type="entry name" value="Metal-dependent hydrolases"/>
    <property type="match status" value="1"/>
</dbReference>
<dbReference type="AlphaFoldDB" id="A0A6A4HE40"/>
<name>A0A6A4HE40_9AGAR</name>
<dbReference type="InterPro" id="IPR011059">
    <property type="entry name" value="Metal-dep_hydrolase_composite"/>
</dbReference>
<reference evidence="3" key="1">
    <citation type="journal article" date="2019" name="Environ. Microbiol.">
        <title>Fungal ecological strategies reflected in gene transcription - a case study of two litter decomposers.</title>
        <authorList>
            <person name="Barbi F."/>
            <person name="Kohler A."/>
            <person name="Barry K."/>
            <person name="Baskaran P."/>
            <person name="Daum C."/>
            <person name="Fauchery L."/>
            <person name="Ihrmark K."/>
            <person name="Kuo A."/>
            <person name="LaButti K."/>
            <person name="Lipzen A."/>
            <person name="Morin E."/>
            <person name="Grigoriev I.V."/>
            <person name="Henrissat B."/>
            <person name="Lindahl B."/>
            <person name="Martin F."/>
        </authorList>
    </citation>
    <scope>NUCLEOTIDE SEQUENCE</scope>
    <source>
        <strain evidence="3">JB14</strain>
    </source>
</reference>
<organism evidence="3 4">
    <name type="scientific">Gymnopus androsaceus JB14</name>
    <dbReference type="NCBI Taxonomy" id="1447944"/>
    <lineage>
        <taxon>Eukaryota</taxon>
        <taxon>Fungi</taxon>
        <taxon>Dikarya</taxon>
        <taxon>Basidiomycota</taxon>
        <taxon>Agaricomycotina</taxon>
        <taxon>Agaricomycetes</taxon>
        <taxon>Agaricomycetidae</taxon>
        <taxon>Agaricales</taxon>
        <taxon>Marasmiineae</taxon>
        <taxon>Omphalotaceae</taxon>
        <taxon>Gymnopus</taxon>
    </lineage>
</organism>
<gene>
    <name evidence="3" type="ORF">BT96DRAFT_1021997</name>
</gene>
<dbReference type="Gene3D" id="2.30.40.10">
    <property type="entry name" value="Urease, subunit C, domain 1"/>
    <property type="match status" value="1"/>
</dbReference>
<dbReference type="Proteomes" id="UP000799118">
    <property type="component" value="Unassembled WGS sequence"/>
</dbReference>
<dbReference type="InterPro" id="IPR006680">
    <property type="entry name" value="Amidohydro-rel"/>
</dbReference>
<dbReference type="SUPFAM" id="SSF51338">
    <property type="entry name" value="Composite domain of metallo-dependent hydrolases"/>
    <property type="match status" value="2"/>
</dbReference>
<dbReference type="OrthoDB" id="5595695at2759"/>
<feature type="domain" description="Amidohydrolase-related" evidence="2">
    <location>
        <begin position="86"/>
        <end position="415"/>
    </location>
</feature>
<evidence type="ECO:0000313" key="4">
    <source>
        <dbReference type="Proteomes" id="UP000799118"/>
    </source>
</evidence>